<dbReference type="RefSeq" id="WP_027711506.1">
    <property type="nucleotide sequence ID" value="NZ_LT615367.1"/>
</dbReference>
<protein>
    <submittedName>
        <fullName evidence="1">Uncharacterized protein</fullName>
    </submittedName>
</protein>
<dbReference type="Proteomes" id="UP000294820">
    <property type="component" value="Chromosome 1"/>
</dbReference>
<reference evidence="1 2" key="1">
    <citation type="submission" date="2016-09" db="EMBL/GenBank/DDBJ databases">
        <authorList>
            <person name="Reverchon S."/>
            <person name="Nasser W."/>
            <person name="Leonard S."/>
            <person name="Brochier C."/>
            <person name="Duprey A."/>
        </authorList>
    </citation>
    <scope>NUCLEOTIDE SEQUENCE [LARGE SCALE GENOMIC DNA]</scope>
    <source>
        <strain evidence="1 2">174/2</strain>
    </source>
</reference>
<evidence type="ECO:0000313" key="1">
    <source>
        <dbReference type="EMBL" id="SLM62293.1"/>
    </source>
</evidence>
<dbReference type="InterPro" id="IPR045664">
    <property type="entry name" value="DUF6387"/>
</dbReference>
<dbReference type="Pfam" id="PF19924">
    <property type="entry name" value="DUF6387"/>
    <property type="match status" value="1"/>
</dbReference>
<evidence type="ECO:0000313" key="2">
    <source>
        <dbReference type="Proteomes" id="UP000294820"/>
    </source>
</evidence>
<keyword evidence="2" id="KW-1185">Reference proteome</keyword>
<gene>
    <name evidence="1" type="ORF">DAQ1742_01294</name>
</gene>
<proteinExistence type="predicted"/>
<organism evidence="1 2">
    <name type="scientific">Dickeya aquatica</name>
    <dbReference type="NCBI Taxonomy" id="1401087"/>
    <lineage>
        <taxon>Bacteria</taxon>
        <taxon>Pseudomonadati</taxon>
        <taxon>Pseudomonadota</taxon>
        <taxon>Gammaproteobacteria</taxon>
        <taxon>Enterobacterales</taxon>
        <taxon>Pectobacteriaceae</taxon>
        <taxon>Dickeya</taxon>
    </lineage>
</organism>
<name>A0A375A8C7_9GAMM</name>
<dbReference type="KEGG" id="daq:DAQ1742_01294"/>
<sequence>MVEDVFEALKWFSIDKYDEASKALTYGEWIYLLWIRCDFWDFNPENPPVWNKKFAAIQKNMWEQKKSDYWQFIDKITNGDAINPSSLKINESGYDDSVEDYCPGIFKINASYLQFLAGNNLIDGMSNDEYLDRIHSNDPKYIDTKNRRVIDIEIENEDKQSDFYVEIDLNAKDDVIFDALRKLISIERRKRGITPVKYITESDIKKFSNLRLLHYLDVMLFCKAKSLNINNVILSKVLYPDEYEANPVERVRKTMPELAKTVMNGNLLRASEYKFSLK</sequence>
<dbReference type="EMBL" id="LT615367">
    <property type="protein sequence ID" value="SLM62293.1"/>
    <property type="molecule type" value="Genomic_DNA"/>
</dbReference>
<accession>A0A375A8C7</accession>
<dbReference type="AlphaFoldDB" id="A0A375A8C7"/>